<protein>
    <recommendedName>
        <fullName evidence="3">TIGR02449 family protein</fullName>
    </recommendedName>
</protein>
<dbReference type="InterPro" id="IPR012662">
    <property type="entry name" value="CHP02449"/>
</dbReference>
<dbReference type="NCBIfam" id="TIGR02449">
    <property type="entry name" value="TIGR02449 family protein"/>
    <property type="match status" value="1"/>
</dbReference>
<reference evidence="2" key="1">
    <citation type="submission" date="2018-05" db="EMBL/GenBank/DDBJ databases">
        <authorList>
            <person name="Lanie J.A."/>
            <person name="Ng W.-L."/>
            <person name="Kazmierczak K.M."/>
            <person name="Andrzejewski T.M."/>
            <person name="Davidsen T.M."/>
            <person name="Wayne K.J."/>
            <person name="Tettelin H."/>
            <person name="Glass J.I."/>
            <person name="Rusch D."/>
            <person name="Podicherti R."/>
            <person name="Tsui H.-C.T."/>
            <person name="Winkler M.E."/>
        </authorList>
    </citation>
    <scope>NUCLEOTIDE SEQUENCE</scope>
</reference>
<keyword evidence="1" id="KW-0175">Coiled coil</keyword>
<proteinExistence type="predicted"/>
<accession>A0A381PPP6</accession>
<feature type="coiled-coil region" evidence="1">
    <location>
        <begin position="6"/>
        <end position="33"/>
    </location>
</feature>
<sequence>MAINDLEALEDKVDELIALCEVLVEENQALKTNQQSWTTERAKLVEKNALAKSSVESMIMRLKGLDK</sequence>
<evidence type="ECO:0008006" key="3">
    <source>
        <dbReference type="Google" id="ProtNLM"/>
    </source>
</evidence>
<dbReference type="AlphaFoldDB" id="A0A381PPP6"/>
<organism evidence="2">
    <name type="scientific">marine metagenome</name>
    <dbReference type="NCBI Taxonomy" id="408172"/>
    <lineage>
        <taxon>unclassified sequences</taxon>
        <taxon>metagenomes</taxon>
        <taxon>ecological metagenomes</taxon>
    </lineage>
</organism>
<dbReference type="EMBL" id="UINC01001027">
    <property type="protein sequence ID" value="SUZ68019.1"/>
    <property type="molecule type" value="Genomic_DNA"/>
</dbReference>
<evidence type="ECO:0000256" key="1">
    <source>
        <dbReference type="SAM" id="Coils"/>
    </source>
</evidence>
<gene>
    <name evidence="2" type="ORF">METZ01_LOCUS20873</name>
</gene>
<name>A0A381PPP6_9ZZZZ</name>
<evidence type="ECO:0000313" key="2">
    <source>
        <dbReference type="EMBL" id="SUZ68019.1"/>
    </source>
</evidence>